<keyword evidence="6" id="KW-1185">Reference proteome</keyword>
<dbReference type="CDD" id="cd19511">
    <property type="entry name" value="RecA-like_CDC48_r2-like"/>
    <property type="match status" value="1"/>
</dbReference>
<dbReference type="Pfam" id="PF00004">
    <property type="entry name" value="AAA"/>
    <property type="match status" value="2"/>
</dbReference>
<keyword evidence="2 3" id="KW-0067">ATP-binding</keyword>
<dbReference type="PANTHER" id="PTHR23077:SF194">
    <property type="entry name" value="ATPASE FAMILY GENE 2 PROTEIN HOMOLOG B"/>
    <property type="match status" value="1"/>
</dbReference>
<accession>A0AA89C3D6</accession>
<sequence>MDVKPIQQVTVKEITGSGHQKCYLNVDVMKVYSIKVASFVCLRMDNREYICQVWPQSTVTEHMIKYSPNVYRKQTSHPKTSSYNSICNLKLLRTFEAEIINVSLIVSSIEKLSNVRRNFQRNPSGIENMCKNLMYKLCVSQGYTIDLEELDLAKLYGVSFIEVSSCNNDGFVIVTQKTKIYIEDIKCKEQFEQLNSVEYESNLVGGLDSVIKELEDMIMTSISISKTVRHFRLPKGILLRGPPGTGKTSVVNVVARKCKAYLITINGPEVFGARPGDTEENMRHIFEKALTISKEGRCVLFIDEIDAICPRRWKSGDAQESRATSLMLSFFDRIASCDGIIIIGATNRPGEMNPALRRPGRFDKEIMVNFPSHSQRTEILRVHTLKFDTFGDLDLDRIAALTNGYVGADLAAVCNEAAYIALMNHTGQQLPKIETDHFLTAVKKVQPSVQKGGDITMDLRPVAWEDIGGLQLVKLKLQQAVEWPIVHPEAFERMGLPCPKGVLLYGPPGCCKTTLVRAAATTCGATFLAVSGAQLYSPFIGDSEKIITEVFHRARAGAPSIIFLDEVDSIVGKRGDSTSQRSVQERVLSTLLNEMDGVGIRLDEKRDSSNLNKVPEGHTPESNTVQVVERSEVSNRNILVVAATNRPDMLDEALTRPGRLDKIIYVPPPDTEVSPQ</sequence>
<dbReference type="PROSITE" id="PS00674">
    <property type="entry name" value="AAA"/>
    <property type="match status" value="1"/>
</dbReference>
<evidence type="ECO:0000313" key="6">
    <source>
        <dbReference type="Proteomes" id="UP001186944"/>
    </source>
</evidence>
<dbReference type="InterPro" id="IPR041569">
    <property type="entry name" value="AAA_lid_3"/>
</dbReference>
<dbReference type="EMBL" id="VSWD01000007">
    <property type="protein sequence ID" value="KAK3097831.1"/>
    <property type="molecule type" value="Genomic_DNA"/>
</dbReference>
<evidence type="ECO:0000256" key="3">
    <source>
        <dbReference type="RuleBase" id="RU003651"/>
    </source>
</evidence>
<evidence type="ECO:0000256" key="2">
    <source>
        <dbReference type="ARBA" id="ARBA00022840"/>
    </source>
</evidence>
<reference evidence="5" key="1">
    <citation type="submission" date="2019-08" db="EMBL/GenBank/DDBJ databases">
        <title>The improved chromosome-level genome for the pearl oyster Pinctada fucata martensii using PacBio sequencing and Hi-C.</title>
        <authorList>
            <person name="Zheng Z."/>
        </authorList>
    </citation>
    <scope>NUCLEOTIDE SEQUENCE</scope>
    <source>
        <strain evidence="5">ZZ-2019</strain>
        <tissue evidence="5">Adductor muscle</tissue>
    </source>
</reference>
<proteinExistence type="inferred from homology"/>
<evidence type="ECO:0000256" key="1">
    <source>
        <dbReference type="ARBA" id="ARBA00022741"/>
    </source>
</evidence>
<feature type="domain" description="AAA+ ATPase" evidence="4">
    <location>
        <begin position="233"/>
        <end position="372"/>
    </location>
</feature>
<dbReference type="InterPro" id="IPR003593">
    <property type="entry name" value="AAA+_ATPase"/>
</dbReference>
<organism evidence="5 6">
    <name type="scientific">Pinctada imbricata</name>
    <name type="common">Atlantic pearl-oyster</name>
    <name type="synonym">Pinctada martensii</name>
    <dbReference type="NCBI Taxonomy" id="66713"/>
    <lineage>
        <taxon>Eukaryota</taxon>
        <taxon>Metazoa</taxon>
        <taxon>Spiralia</taxon>
        <taxon>Lophotrochozoa</taxon>
        <taxon>Mollusca</taxon>
        <taxon>Bivalvia</taxon>
        <taxon>Autobranchia</taxon>
        <taxon>Pteriomorphia</taxon>
        <taxon>Pterioida</taxon>
        <taxon>Pterioidea</taxon>
        <taxon>Pteriidae</taxon>
        <taxon>Pinctada</taxon>
    </lineage>
</organism>
<dbReference type="GO" id="GO:0030970">
    <property type="term" value="P:retrograde protein transport, ER to cytosol"/>
    <property type="evidence" value="ECO:0007669"/>
    <property type="project" value="TreeGrafter"/>
</dbReference>
<comment type="similarity">
    <text evidence="3">Belongs to the AAA ATPase family.</text>
</comment>
<dbReference type="GO" id="GO:0016887">
    <property type="term" value="F:ATP hydrolysis activity"/>
    <property type="evidence" value="ECO:0007669"/>
    <property type="project" value="InterPro"/>
</dbReference>
<dbReference type="InterPro" id="IPR050168">
    <property type="entry name" value="AAA_ATPase_domain"/>
</dbReference>
<dbReference type="GO" id="GO:0005524">
    <property type="term" value="F:ATP binding"/>
    <property type="evidence" value="ECO:0007669"/>
    <property type="project" value="UniProtKB-KW"/>
</dbReference>
<dbReference type="GO" id="GO:0034098">
    <property type="term" value="C:VCP-NPL4-UFD1 AAA ATPase complex"/>
    <property type="evidence" value="ECO:0007669"/>
    <property type="project" value="TreeGrafter"/>
</dbReference>
<dbReference type="GO" id="GO:0005829">
    <property type="term" value="C:cytosol"/>
    <property type="evidence" value="ECO:0007669"/>
    <property type="project" value="TreeGrafter"/>
</dbReference>
<dbReference type="FunFam" id="3.40.50.300:FF:000061">
    <property type="entry name" value="ATPase family, AAA domain-containing 2"/>
    <property type="match status" value="1"/>
</dbReference>
<keyword evidence="1 3" id="KW-0547">Nucleotide-binding</keyword>
<evidence type="ECO:0000313" key="5">
    <source>
        <dbReference type="EMBL" id="KAK3097831.1"/>
    </source>
</evidence>
<dbReference type="PANTHER" id="PTHR23077">
    <property type="entry name" value="AAA-FAMILY ATPASE"/>
    <property type="match status" value="1"/>
</dbReference>
<dbReference type="GO" id="GO:0005634">
    <property type="term" value="C:nucleus"/>
    <property type="evidence" value="ECO:0007669"/>
    <property type="project" value="TreeGrafter"/>
</dbReference>
<feature type="domain" description="AAA+ ATPase" evidence="4">
    <location>
        <begin position="498"/>
        <end position="670"/>
    </location>
</feature>
<gene>
    <name evidence="5" type="ORF">FSP39_013598</name>
</gene>
<dbReference type="GO" id="GO:0051228">
    <property type="term" value="P:mitotic spindle disassembly"/>
    <property type="evidence" value="ECO:0007669"/>
    <property type="project" value="TreeGrafter"/>
</dbReference>
<dbReference type="AlphaFoldDB" id="A0AA89C3D6"/>
<comment type="caution">
    <text evidence="5">The sequence shown here is derived from an EMBL/GenBank/DDBJ whole genome shotgun (WGS) entry which is preliminary data.</text>
</comment>
<dbReference type="Gene3D" id="3.40.50.300">
    <property type="entry name" value="P-loop containing nucleotide triphosphate hydrolases"/>
    <property type="match status" value="2"/>
</dbReference>
<name>A0AA89C3D6_PINIB</name>
<dbReference type="SMART" id="SM00382">
    <property type="entry name" value="AAA"/>
    <property type="match status" value="2"/>
</dbReference>
<dbReference type="Gene3D" id="1.10.8.60">
    <property type="match status" value="1"/>
</dbReference>
<dbReference type="FunFam" id="3.40.50.300:FF:001081">
    <property type="entry name" value="Spermatogenesis-associated protein 5-like protein 1"/>
    <property type="match status" value="1"/>
</dbReference>
<dbReference type="Proteomes" id="UP001186944">
    <property type="component" value="Unassembled WGS sequence"/>
</dbReference>
<dbReference type="SUPFAM" id="SSF52540">
    <property type="entry name" value="P-loop containing nucleoside triphosphate hydrolases"/>
    <property type="match status" value="2"/>
</dbReference>
<protein>
    <recommendedName>
        <fullName evidence="4">AAA+ ATPase domain-containing protein</fullName>
    </recommendedName>
</protein>
<dbReference type="GO" id="GO:0031593">
    <property type="term" value="F:polyubiquitin modification-dependent protein binding"/>
    <property type="evidence" value="ECO:0007669"/>
    <property type="project" value="TreeGrafter"/>
</dbReference>
<dbReference type="Pfam" id="PF17862">
    <property type="entry name" value="AAA_lid_3"/>
    <property type="match status" value="1"/>
</dbReference>
<dbReference type="InterPro" id="IPR003960">
    <property type="entry name" value="ATPase_AAA_CS"/>
</dbReference>
<dbReference type="InterPro" id="IPR003959">
    <property type="entry name" value="ATPase_AAA_core"/>
</dbReference>
<dbReference type="InterPro" id="IPR027417">
    <property type="entry name" value="P-loop_NTPase"/>
</dbReference>
<dbReference type="GO" id="GO:0097352">
    <property type="term" value="P:autophagosome maturation"/>
    <property type="evidence" value="ECO:0007669"/>
    <property type="project" value="TreeGrafter"/>
</dbReference>
<evidence type="ECO:0000259" key="4">
    <source>
        <dbReference type="SMART" id="SM00382"/>
    </source>
</evidence>